<dbReference type="Proteomes" id="UP000033519">
    <property type="component" value="Unassembled WGS sequence"/>
</dbReference>
<evidence type="ECO:0000256" key="1">
    <source>
        <dbReference type="ARBA" id="ARBA00004651"/>
    </source>
</evidence>
<dbReference type="Pfam" id="PF19300">
    <property type="entry name" value="BPD_transp_1_N"/>
    <property type="match status" value="1"/>
</dbReference>
<dbReference type="Pfam" id="PF00528">
    <property type="entry name" value="BPD_transp_1"/>
    <property type="match status" value="1"/>
</dbReference>
<feature type="domain" description="ABC transmembrane type-1" evidence="8">
    <location>
        <begin position="94"/>
        <end position="295"/>
    </location>
</feature>
<dbReference type="InterPro" id="IPR045621">
    <property type="entry name" value="BPD_transp_1_N"/>
</dbReference>
<accession>A0A0F5PVZ5</accession>
<dbReference type="PROSITE" id="PS50928">
    <property type="entry name" value="ABC_TM1"/>
    <property type="match status" value="1"/>
</dbReference>
<feature type="transmembrane region" description="Helical" evidence="7">
    <location>
        <begin position="133"/>
        <end position="157"/>
    </location>
</feature>
<protein>
    <submittedName>
        <fullName evidence="10">Peptide/nickel transport system permease protein</fullName>
    </submittedName>
</protein>
<comment type="similarity">
    <text evidence="7">Belongs to the binding-protein-dependent transport system permease family.</text>
</comment>
<proteinExistence type="inferred from homology"/>
<comment type="subcellular location">
    <subcellularLocation>
        <location evidence="1 7">Cell membrane</location>
        <topology evidence="1 7">Multi-pass membrane protein</topology>
    </subcellularLocation>
</comment>
<keyword evidence="6 7" id="KW-0472">Membrane</keyword>
<dbReference type="PANTHER" id="PTHR43163">
    <property type="entry name" value="DIPEPTIDE TRANSPORT SYSTEM PERMEASE PROTEIN DPPB-RELATED"/>
    <property type="match status" value="1"/>
</dbReference>
<reference evidence="10 12" key="2">
    <citation type="submission" date="2016-10" db="EMBL/GenBank/DDBJ databases">
        <authorList>
            <person name="de Groot N.N."/>
        </authorList>
    </citation>
    <scope>NUCLEOTIDE SEQUENCE [LARGE SCALE GENOMIC DNA]</scope>
    <source>
        <strain evidence="10 12">CGMCC 1.10210</strain>
    </source>
</reference>
<dbReference type="EMBL" id="LAPV01000127">
    <property type="protein sequence ID" value="KKC32803.1"/>
    <property type="molecule type" value="Genomic_DNA"/>
</dbReference>
<evidence type="ECO:0000313" key="9">
    <source>
        <dbReference type="EMBL" id="KKC32803.1"/>
    </source>
</evidence>
<dbReference type="CDD" id="cd06261">
    <property type="entry name" value="TM_PBP2"/>
    <property type="match status" value="1"/>
</dbReference>
<feature type="transmembrane region" description="Helical" evidence="7">
    <location>
        <begin position="163"/>
        <end position="181"/>
    </location>
</feature>
<dbReference type="OrthoDB" id="9805855at2"/>
<dbReference type="AlphaFoldDB" id="A0A0F5PVZ5"/>
<dbReference type="EMBL" id="FOMB01000029">
    <property type="protein sequence ID" value="SFD21354.1"/>
    <property type="molecule type" value="Genomic_DNA"/>
</dbReference>
<evidence type="ECO:0000256" key="6">
    <source>
        <dbReference type="ARBA" id="ARBA00023136"/>
    </source>
</evidence>
<organism evidence="10 12">
    <name type="scientific">Devosia psychrophila</name>
    <dbReference type="NCBI Taxonomy" id="728005"/>
    <lineage>
        <taxon>Bacteria</taxon>
        <taxon>Pseudomonadati</taxon>
        <taxon>Pseudomonadota</taxon>
        <taxon>Alphaproteobacteria</taxon>
        <taxon>Hyphomicrobiales</taxon>
        <taxon>Devosiaceae</taxon>
        <taxon>Devosia</taxon>
    </lineage>
</organism>
<dbReference type="Gene3D" id="1.10.3720.10">
    <property type="entry name" value="MetI-like"/>
    <property type="match status" value="1"/>
</dbReference>
<sequence>MFSFLSKRFLQALLVLLGVSFATFIVGHLTGDPVELMARENATEQDKQDLRVYLGLDRPLEQQYFSFIVKAVQGDLGFSFVQQAKVSQLIAERLPATLQLAAAGFLLALAISIPLGIIIALNRGTIWDFLVTTLAMAGQAAPGFWIGLMLVVLFAVHLKVLPVSGYGGAAYIVLPAITLALQSSARLTRLVRASMLEVLSADYIRTAHSKGLRERVVLFVHAFRGAMIPVVTMAGLELAELVSGAFITETIFAWPGIGRLAVTAVSQRDFPVIQGVVLMSAAFFVLINFLVDVLYVVIDPRVKLK</sequence>
<gene>
    <name evidence="10" type="ORF">SAMN04488059_12923</name>
    <name evidence="9" type="ORF">WH91_11990</name>
</gene>
<dbReference type="GO" id="GO:0005886">
    <property type="term" value="C:plasma membrane"/>
    <property type="evidence" value="ECO:0007669"/>
    <property type="project" value="UniProtKB-SubCell"/>
</dbReference>
<feature type="transmembrane region" description="Helical" evidence="7">
    <location>
        <begin position="100"/>
        <end position="121"/>
    </location>
</feature>
<reference evidence="9 11" key="1">
    <citation type="submission" date="2015-03" db="EMBL/GenBank/DDBJ databases">
        <authorList>
            <person name="Lepp D."/>
            <person name="Hassan Y.I."/>
            <person name="Li X.-Z."/>
            <person name="Zhou T."/>
        </authorList>
    </citation>
    <scope>NUCLEOTIDE SEQUENCE [LARGE SCALE GENOMIC DNA]</scope>
    <source>
        <strain evidence="9 11">Cr7-05</strain>
    </source>
</reference>
<dbReference type="PATRIC" id="fig|728005.3.peg.548"/>
<name>A0A0F5PVZ5_9HYPH</name>
<dbReference type="RefSeq" id="WP_046171243.1">
    <property type="nucleotide sequence ID" value="NZ_FOMB01000029.1"/>
</dbReference>
<keyword evidence="4 7" id="KW-0812">Transmembrane</keyword>
<dbReference type="SUPFAM" id="SSF161098">
    <property type="entry name" value="MetI-like"/>
    <property type="match status" value="1"/>
</dbReference>
<keyword evidence="3" id="KW-1003">Cell membrane</keyword>
<dbReference type="InterPro" id="IPR035906">
    <property type="entry name" value="MetI-like_sf"/>
</dbReference>
<keyword evidence="11" id="KW-1185">Reference proteome</keyword>
<evidence type="ECO:0000256" key="4">
    <source>
        <dbReference type="ARBA" id="ARBA00022692"/>
    </source>
</evidence>
<keyword evidence="5 7" id="KW-1133">Transmembrane helix</keyword>
<evidence type="ECO:0000313" key="11">
    <source>
        <dbReference type="Proteomes" id="UP000033519"/>
    </source>
</evidence>
<feature type="transmembrane region" description="Helical" evidence="7">
    <location>
        <begin position="216"/>
        <end position="236"/>
    </location>
</feature>
<evidence type="ECO:0000256" key="7">
    <source>
        <dbReference type="RuleBase" id="RU363032"/>
    </source>
</evidence>
<evidence type="ECO:0000313" key="12">
    <source>
        <dbReference type="Proteomes" id="UP000182258"/>
    </source>
</evidence>
<evidence type="ECO:0000256" key="5">
    <source>
        <dbReference type="ARBA" id="ARBA00022989"/>
    </source>
</evidence>
<dbReference type="PANTHER" id="PTHR43163:SF6">
    <property type="entry name" value="DIPEPTIDE TRANSPORT SYSTEM PERMEASE PROTEIN DPPB-RELATED"/>
    <property type="match status" value="1"/>
</dbReference>
<evidence type="ECO:0000256" key="2">
    <source>
        <dbReference type="ARBA" id="ARBA00022448"/>
    </source>
</evidence>
<evidence type="ECO:0000259" key="8">
    <source>
        <dbReference type="PROSITE" id="PS50928"/>
    </source>
</evidence>
<feature type="transmembrane region" description="Helical" evidence="7">
    <location>
        <begin position="276"/>
        <end position="298"/>
    </location>
</feature>
<keyword evidence="2 7" id="KW-0813">Transport</keyword>
<dbReference type="GO" id="GO:0055085">
    <property type="term" value="P:transmembrane transport"/>
    <property type="evidence" value="ECO:0007669"/>
    <property type="project" value="InterPro"/>
</dbReference>
<dbReference type="InterPro" id="IPR000515">
    <property type="entry name" value="MetI-like"/>
</dbReference>
<evidence type="ECO:0000313" key="10">
    <source>
        <dbReference type="EMBL" id="SFD21354.1"/>
    </source>
</evidence>
<evidence type="ECO:0000256" key="3">
    <source>
        <dbReference type="ARBA" id="ARBA00022475"/>
    </source>
</evidence>
<dbReference type="Proteomes" id="UP000182258">
    <property type="component" value="Unassembled WGS sequence"/>
</dbReference>
<dbReference type="STRING" id="728005.SAMN04488059_12923"/>